<dbReference type="InterPro" id="IPR012338">
    <property type="entry name" value="Beta-lactam/transpept-like"/>
</dbReference>
<gene>
    <name evidence="2" type="ORF">FM101_04940</name>
</gene>
<evidence type="ECO:0000259" key="1">
    <source>
        <dbReference type="Pfam" id="PF00144"/>
    </source>
</evidence>
<sequence length="271" mass="28784">MTALDLLDTWPVPHAAAAVLDTLGNTLDSRGDPQRIFPLASVTKLLSAFAFLVALEEEALSLDQSAGPEGSTVHHLLAHTGGYDFSSDAVRAEPGTRRIYSNTGFDVLGKTLESETGIPFAIYLSEAVLQPLGMTGTALEGSPAADAVSSLHDLSLFAAELQHPTLLAGATMERATTVQFPDVDGILPGYGRQKPNDWGLGFEIKDHKSPHWTGTQNSAQTFGHFGQSGTFLWVDPSAGLACVALTDRDFGPWAIDAWTPFNDAVVSDFSA</sequence>
<keyword evidence="3" id="KW-1185">Reference proteome</keyword>
<dbReference type="PANTHER" id="PTHR43283:SF15">
    <property type="entry name" value="CONSERVED PROTEIN"/>
    <property type="match status" value="1"/>
</dbReference>
<dbReference type="InterPro" id="IPR050789">
    <property type="entry name" value="Diverse_Enzym_Activities"/>
</dbReference>
<dbReference type="RefSeq" id="WP_086996307.1">
    <property type="nucleotide sequence ID" value="NZ_FUHW01000021.1"/>
</dbReference>
<dbReference type="AlphaFoldDB" id="A0A1R4FP53"/>
<proteinExistence type="predicted"/>
<dbReference type="InterPro" id="IPR001466">
    <property type="entry name" value="Beta-lactam-related"/>
</dbReference>
<evidence type="ECO:0000313" key="3">
    <source>
        <dbReference type="Proteomes" id="UP000195913"/>
    </source>
</evidence>
<name>A0A1R4FP53_9MICC</name>
<dbReference type="PANTHER" id="PTHR43283">
    <property type="entry name" value="BETA-LACTAMASE-RELATED"/>
    <property type="match status" value="1"/>
</dbReference>
<dbReference type="EMBL" id="FUHW01000021">
    <property type="protein sequence ID" value="SJM57601.1"/>
    <property type="molecule type" value="Genomic_DNA"/>
</dbReference>
<accession>A0A1R4FP53</accession>
<protein>
    <submittedName>
        <fullName evidence="2">Beta-lactamase class C and other penicillin binding proteins</fullName>
    </submittedName>
</protein>
<evidence type="ECO:0000313" key="2">
    <source>
        <dbReference type="EMBL" id="SJM57601.1"/>
    </source>
</evidence>
<dbReference type="SUPFAM" id="SSF56601">
    <property type="entry name" value="beta-lactamase/transpeptidase-like"/>
    <property type="match status" value="1"/>
</dbReference>
<dbReference type="Proteomes" id="UP000195913">
    <property type="component" value="Unassembled WGS sequence"/>
</dbReference>
<feature type="domain" description="Beta-lactamase-related" evidence="1">
    <location>
        <begin position="32"/>
        <end position="251"/>
    </location>
</feature>
<reference evidence="2 3" key="1">
    <citation type="submission" date="2017-02" db="EMBL/GenBank/DDBJ databases">
        <authorList>
            <person name="Peterson S.W."/>
        </authorList>
    </citation>
    <scope>NUCLEOTIDE SEQUENCE [LARGE SCALE GENOMIC DNA]</scope>
    <source>
        <strain evidence="2 3">B Ar 00.02</strain>
    </source>
</reference>
<dbReference type="Gene3D" id="3.40.710.10">
    <property type="entry name" value="DD-peptidase/beta-lactamase superfamily"/>
    <property type="match status" value="1"/>
</dbReference>
<organism evidence="2 3">
    <name type="scientific">Arthrobacter rhombi</name>
    <dbReference type="NCBI Taxonomy" id="71253"/>
    <lineage>
        <taxon>Bacteria</taxon>
        <taxon>Bacillati</taxon>
        <taxon>Actinomycetota</taxon>
        <taxon>Actinomycetes</taxon>
        <taxon>Micrococcales</taxon>
        <taxon>Micrococcaceae</taxon>
        <taxon>Arthrobacter</taxon>
    </lineage>
</organism>
<dbReference type="Pfam" id="PF00144">
    <property type="entry name" value="Beta-lactamase"/>
    <property type="match status" value="1"/>
</dbReference>